<evidence type="ECO:0000313" key="2">
    <source>
        <dbReference type="EMBL" id="CCQ43170.1"/>
    </source>
</evidence>
<evidence type="ECO:0000256" key="1">
    <source>
        <dbReference type="SAM" id="MobiDB-lite"/>
    </source>
</evidence>
<name>L8E7C7_HUMAN</name>
<gene>
    <name evidence="2" type="primary">ITGA9</name>
</gene>
<organism evidence="2">
    <name type="scientific">Homo sapiens</name>
    <name type="common">Human</name>
    <dbReference type="NCBI Taxonomy" id="9606"/>
    <lineage>
        <taxon>Eukaryota</taxon>
        <taxon>Metazoa</taxon>
        <taxon>Chordata</taxon>
        <taxon>Craniata</taxon>
        <taxon>Vertebrata</taxon>
        <taxon>Euteleostomi</taxon>
        <taxon>Mammalia</taxon>
        <taxon>Eutheria</taxon>
        <taxon>Euarchontoglires</taxon>
        <taxon>Primates</taxon>
        <taxon>Haplorrhini</taxon>
        <taxon>Catarrhini</taxon>
        <taxon>Hominidae</taxon>
        <taxon>Homo</taxon>
    </lineage>
</organism>
<dbReference type="OrthoDB" id="5317514at2759"/>
<feature type="region of interest" description="Disordered" evidence="1">
    <location>
        <begin position="1"/>
        <end position="22"/>
    </location>
</feature>
<dbReference type="AlphaFoldDB" id="L8E7C7"/>
<proteinExistence type="predicted"/>
<accession>L8E7C7</accession>
<sequence length="47" mass="5247">MMPMMPTCPSMFPGSSSSSTCGRRRRWASPVSCWNRTSSNAAWDFLS</sequence>
<dbReference type="EMBL" id="HF583673">
    <property type="protein sequence ID" value="CCQ43170.1"/>
    <property type="molecule type" value="Genomic_DNA"/>
</dbReference>
<dbReference type="ChiTaRS" id="ITGA9">
    <property type="organism name" value="human"/>
</dbReference>
<protein>
    <submittedName>
        <fullName evidence="2">Alternative protein ITGA9</fullName>
    </submittedName>
</protein>
<reference evidence="2" key="1">
    <citation type="journal article" date="2013" name="PLoS ONE">
        <title>Direct detection of alternative open reading frames translation products in human significantly expands the proteome.</title>
        <authorList>
            <person name="Vanderperre B."/>
            <person name="Lucier J.-F."/>
            <person name="Motard J."/>
            <person name="Tremblay G."/>
            <person name="Vanderperre S."/>
            <person name="Wisztorski M."/>
            <person name="Salzet M."/>
            <person name="Boisvert F.-M."/>
            <person name="Roucou X."/>
        </authorList>
    </citation>
    <scope>NUCLEOTIDE SEQUENCE</scope>
</reference>